<sequence>MRPILERRIYNDRDCQEEKSRRNVEESYLAHNDVLCLLIVIAMIHAPPVNIIPIMKAGKLNVAVKNGTTITAKNTSPAETKISVTTFN</sequence>
<accession>A0A1G2KVI8</accession>
<evidence type="ECO:0000313" key="2">
    <source>
        <dbReference type="Proteomes" id="UP000178510"/>
    </source>
</evidence>
<evidence type="ECO:0000313" key="1">
    <source>
        <dbReference type="EMBL" id="OHA03458.1"/>
    </source>
</evidence>
<name>A0A1G2KVI8_9BACT</name>
<protein>
    <submittedName>
        <fullName evidence="1">Uncharacterized protein</fullName>
    </submittedName>
</protein>
<reference evidence="1 2" key="1">
    <citation type="journal article" date="2016" name="Nat. Commun.">
        <title>Thousands of microbial genomes shed light on interconnected biogeochemical processes in an aquifer system.</title>
        <authorList>
            <person name="Anantharaman K."/>
            <person name="Brown C.T."/>
            <person name="Hug L.A."/>
            <person name="Sharon I."/>
            <person name="Castelle C.J."/>
            <person name="Probst A.J."/>
            <person name="Thomas B.C."/>
            <person name="Singh A."/>
            <person name="Wilkins M.J."/>
            <person name="Karaoz U."/>
            <person name="Brodie E.L."/>
            <person name="Williams K.H."/>
            <person name="Hubbard S.S."/>
            <person name="Banfield J.F."/>
        </authorList>
    </citation>
    <scope>NUCLEOTIDE SEQUENCE [LARGE SCALE GENOMIC DNA]</scope>
</reference>
<organism evidence="1 2">
    <name type="scientific">Candidatus Sungbacteria bacterium RIFCSPHIGHO2_02_FULL_52_23</name>
    <dbReference type="NCBI Taxonomy" id="1802274"/>
    <lineage>
        <taxon>Bacteria</taxon>
        <taxon>Candidatus Sungiibacteriota</taxon>
    </lineage>
</organism>
<gene>
    <name evidence="1" type="ORF">A3J58_03625</name>
</gene>
<comment type="caution">
    <text evidence="1">The sequence shown here is derived from an EMBL/GenBank/DDBJ whole genome shotgun (WGS) entry which is preliminary data.</text>
</comment>
<proteinExistence type="predicted"/>
<dbReference type="AlphaFoldDB" id="A0A1G2KVI8"/>
<dbReference type="EMBL" id="MHQM01000026">
    <property type="protein sequence ID" value="OHA03458.1"/>
    <property type="molecule type" value="Genomic_DNA"/>
</dbReference>
<dbReference type="Proteomes" id="UP000178510">
    <property type="component" value="Unassembled WGS sequence"/>
</dbReference>